<dbReference type="GO" id="GO:0022857">
    <property type="term" value="F:transmembrane transporter activity"/>
    <property type="evidence" value="ECO:0007669"/>
    <property type="project" value="InterPro"/>
</dbReference>
<dbReference type="Gene3D" id="1.20.1250.20">
    <property type="entry name" value="MFS general substrate transporter like domains"/>
    <property type="match status" value="2"/>
</dbReference>
<dbReference type="SUPFAM" id="SSF103473">
    <property type="entry name" value="MFS general substrate transporter"/>
    <property type="match status" value="1"/>
</dbReference>
<dbReference type="RefSeq" id="WP_088590476.1">
    <property type="nucleotide sequence ID" value="NZ_CADIJU010000015.1"/>
</dbReference>
<dbReference type="InterPro" id="IPR011701">
    <property type="entry name" value="MFS"/>
</dbReference>
<dbReference type="Proteomes" id="UP001161276">
    <property type="component" value="Unassembled WGS sequence"/>
</dbReference>
<gene>
    <name evidence="7" type="ORF">DFP87_10950</name>
    <name evidence="6" type="ORF">N5K24_17845</name>
</gene>
<evidence type="ECO:0000313" key="7">
    <source>
        <dbReference type="EMBL" id="RBP17002.1"/>
    </source>
</evidence>
<dbReference type="PANTHER" id="PTHR43129">
    <property type="entry name" value="FOSMIDOMYCIN RESISTANCE PROTEIN"/>
    <property type="match status" value="1"/>
</dbReference>
<dbReference type="InterPro" id="IPR036259">
    <property type="entry name" value="MFS_trans_sf"/>
</dbReference>
<feature type="transmembrane region" description="Helical" evidence="4">
    <location>
        <begin position="112"/>
        <end position="142"/>
    </location>
</feature>
<feature type="transmembrane region" description="Helical" evidence="4">
    <location>
        <begin position="394"/>
        <end position="415"/>
    </location>
</feature>
<evidence type="ECO:0000256" key="1">
    <source>
        <dbReference type="ARBA" id="ARBA00022692"/>
    </source>
</evidence>
<feature type="transmembrane region" description="Helical" evidence="4">
    <location>
        <begin position="307"/>
        <end position="326"/>
    </location>
</feature>
<protein>
    <submittedName>
        <fullName evidence="6 7">MFS transporter</fullName>
    </submittedName>
</protein>
<feature type="transmembrane region" description="Helical" evidence="4">
    <location>
        <begin position="163"/>
        <end position="185"/>
    </location>
</feature>
<dbReference type="Proteomes" id="UP000252124">
    <property type="component" value="Unassembled WGS sequence"/>
</dbReference>
<feature type="transmembrane region" description="Helical" evidence="4">
    <location>
        <begin position="364"/>
        <end position="382"/>
    </location>
</feature>
<dbReference type="PANTHER" id="PTHR43129:SF1">
    <property type="entry name" value="FOSMIDOMYCIN RESISTANCE PROTEIN"/>
    <property type="match status" value="1"/>
</dbReference>
<dbReference type="GeneID" id="99733005"/>
<feature type="transmembrane region" description="Helical" evidence="4">
    <location>
        <begin position="38"/>
        <end position="59"/>
    </location>
</feature>
<reference evidence="6" key="2">
    <citation type="submission" date="2022-09" db="EMBL/GenBank/DDBJ databases">
        <title>Intensive care unit water sources are persistently colonized with multi-drug resistant bacteria and are the site of extensive horizontal gene transfer of antibiotic resistance genes.</title>
        <authorList>
            <person name="Diorio-Toth L."/>
        </authorList>
    </citation>
    <scope>NUCLEOTIDE SEQUENCE</scope>
    <source>
        <strain evidence="6">GD03676</strain>
    </source>
</reference>
<feature type="transmembrane region" description="Helical" evidence="4">
    <location>
        <begin position="278"/>
        <end position="300"/>
    </location>
</feature>
<keyword evidence="2 4" id="KW-1133">Transmembrane helix</keyword>
<comment type="caution">
    <text evidence="6">The sequence shown here is derived from an EMBL/GenBank/DDBJ whole genome shotgun (WGS) entry which is preliminary data.</text>
</comment>
<feature type="transmembrane region" description="Helical" evidence="4">
    <location>
        <begin position="191"/>
        <end position="213"/>
    </location>
</feature>
<proteinExistence type="predicted"/>
<keyword evidence="3 4" id="KW-0472">Membrane</keyword>
<dbReference type="GO" id="GO:0005886">
    <property type="term" value="C:plasma membrane"/>
    <property type="evidence" value="ECO:0007669"/>
    <property type="project" value="TreeGrafter"/>
</dbReference>
<keyword evidence="8" id="KW-1185">Reference proteome</keyword>
<sequence>MNSAQNPVAGVTDASIPAPASAQAATPAASDPSTAFKVLGAISVAHLMNDMIQSILLAIYPMLKESFSLSFAQIGMITLVYQLAASLLQPFIGFYTDRHPKPYSLPVGMGFTLVGLLLLSVAPSFGWLLVAAVLVGTGSSVFHPESSRVARMASGGRHGLAQSLFQVGGNVGSALGPLLAALFIIPHGQGSVAWFSLAALFGIVVLTGIGRWYSANRVRLKPRARRDGAGNGLSRNQVLGALTVLGVLVFSKYFYLASLNSYFTFYLIGKFGLSVREAQLYLFLFLAAVAVGTVVGGPIGDRVGRKIVIWVSILGVAPFTLMLPYANLFWTGALVVVIGMVLASAFSAIVVYAQELVPGKVGMIAGLFFGFAFGMGGVGAAALGKLADATSLEYVYQVCAYLPLLGVVAILLPNVEKPRAGTARG</sequence>
<feature type="transmembrane region" description="Helical" evidence="4">
    <location>
        <begin position="71"/>
        <end position="92"/>
    </location>
</feature>
<dbReference type="Pfam" id="PF07690">
    <property type="entry name" value="MFS_1"/>
    <property type="match status" value="1"/>
</dbReference>
<dbReference type="PROSITE" id="PS50850">
    <property type="entry name" value="MFS"/>
    <property type="match status" value="1"/>
</dbReference>
<dbReference type="InterPro" id="IPR020846">
    <property type="entry name" value="MFS_dom"/>
</dbReference>
<evidence type="ECO:0000313" key="9">
    <source>
        <dbReference type="Proteomes" id="UP001161276"/>
    </source>
</evidence>
<evidence type="ECO:0000256" key="2">
    <source>
        <dbReference type="ARBA" id="ARBA00022989"/>
    </source>
</evidence>
<dbReference type="AlphaFoldDB" id="A0AA42WDH5"/>
<evidence type="ECO:0000256" key="4">
    <source>
        <dbReference type="SAM" id="Phobius"/>
    </source>
</evidence>
<evidence type="ECO:0000256" key="3">
    <source>
        <dbReference type="ARBA" id="ARBA00023136"/>
    </source>
</evidence>
<keyword evidence="1 4" id="KW-0812">Transmembrane</keyword>
<accession>A0AA42WDH5</accession>
<dbReference type="EMBL" id="QNRM01000009">
    <property type="protein sequence ID" value="RBP17002.1"/>
    <property type="molecule type" value="Genomic_DNA"/>
</dbReference>
<evidence type="ECO:0000313" key="6">
    <source>
        <dbReference type="EMBL" id="MDH2052276.1"/>
    </source>
</evidence>
<reference evidence="7 8" key="1">
    <citation type="submission" date="2018-06" db="EMBL/GenBank/DDBJ databases">
        <title>Genomic Encyclopedia of Type Strains, Phase III (KMG-III): the genomes of soil and plant-associated and newly described type strains.</title>
        <authorList>
            <person name="Whitman W."/>
        </authorList>
    </citation>
    <scope>NUCLEOTIDE SEQUENCE [LARGE SCALE GENOMIC DNA]</scope>
    <source>
        <strain evidence="7 8">CECT 7342</strain>
    </source>
</reference>
<evidence type="ECO:0000313" key="8">
    <source>
        <dbReference type="Proteomes" id="UP000252124"/>
    </source>
</evidence>
<organism evidence="6 9">
    <name type="scientific">Achromobacter marplatensis</name>
    <dbReference type="NCBI Taxonomy" id="470868"/>
    <lineage>
        <taxon>Bacteria</taxon>
        <taxon>Pseudomonadati</taxon>
        <taxon>Pseudomonadota</taxon>
        <taxon>Betaproteobacteria</taxon>
        <taxon>Burkholderiales</taxon>
        <taxon>Alcaligenaceae</taxon>
        <taxon>Achromobacter</taxon>
    </lineage>
</organism>
<evidence type="ECO:0000259" key="5">
    <source>
        <dbReference type="PROSITE" id="PS50850"/>
    </source>
</evidence>
<dbReference type="EMBL" id="JAOCKG010000007">
    <property type="protein sequence ID" value="MDH2052276.1"/>
    <property type="molecule type" value="Genomic_DNA"/>
</dbReference>
<feature type="transmembrane region" description="Helical" evidence="4">
    <location>
        <begin position="238"/>
        <end position="258"/>
    </location>
</feature>
<dbReference type="CDD" id="cd17478">
    <property type="entry name" value="MFS_FsR"/>
    <property type="match status" value="1"/>
</dbReference>
<feature type="domain" description="Major facilitator superfamily (MFS) profile" evidence="5">
    <location>
        <begin position="38"/>
        <end position="418"/>
    </location>
</feature>
<name>A0AA42WDH5_9BURK</name>
<feature type="transmembrane region" description="Helical" evidence="4">
    <location>
        <begin position="332"/>
        <end position="352"/>
    </location>
</feature>